<comment type="caution">
    <text evidence="2">The sequence shown here is derived from an EMBL/GenBank/DDBJ whole genome shotgun (WGS) entry which is preliminary data.</text>
</comment>
<evidence type="ECO:0000256" key="1">
    <source>
        <dbReference type="SAM" id="MobiDB-lite"/>
    </source>
</evidence>
<evidence type="ECO:0000313" key="3">
    <source>
        <dbReference type="Proteomes" id="UP000797356"/>
    </source>
</evidence>
<accession>A0A8K0HTA2</accession>
<proteinExistence type="predicted"/>
<gene>
    <name evidence="2" type="ORF">COCNU_01G002450</name>
</gene>
<reference evidence="2" key="2">
    <citation type="submission" date="2019-07" db="EMBL/GenBank/DDBJ databases">
        <authorList>
            <person name="Yang Y."/>
            <person name="Bocs S."/>
            <person name="Baudouin L."/>
        </authorList>
    </citation>
    <scope>NUCLEOTIDE SEQUENCE</scope>
    <source>
        <tissue evidence="2">Spear leaf of Hainan Tall coconut</tissue>
    </source>
</reference>
<organism evidence="2 3">
    <name type="scientific">Cocos nucifera</name>
    <name type="common">Coconut palm</name>
    <dbReference type="NCBI Taxonomy" id="13894"/>
    <lineage>
        <taxon>Eukaryota</taxon>
        <taxon>Viridiplantae</taxon>
        <taxon>Streptophyta</taxon>
        <taxon>Embryophyta</taxon>
        <taxon>Tracheophyta</taxon>
        <taxon>Spermatophyta</taxon>
        <taxon>Magnoliopsida</taxon>
        <taxon>Liliopsida</taxon>
        <taxon>Arecaceae</taxon>
        <taxon>Arecoideae</taxon>
        <taxon>Cocoseae</taxon>
        <taxon>Attaleinae</taxon>
        <taxon>Cocos</taxon>
    </lineage>
</organism>
<name>A0A8K0HTA2_COCNU</name>
<protein>
    <submittedName>
        <fullName evidence="2">Uncharacterized protein</fullName>
    </submittedName>
</protein>
<feature type="compositionally biased region" description="Basic and acidic residues" evidence="1">
    <location>
        <begin position="48"/>
        <end position="64"/>
    </location>
</feature>
<dbReference type="Proteomes" id="UP000797356">
    <property type="component" value="Chromosome 1"/>
</dbReference>
<dbReference type="AlphaFoldDB" id="A0A8K0HTA2"/>
<dbReference type="EMBL" id="CM017872">
    <property type="protein sequence ID" value="KAG1326311.1"/>
    <property type="molecule type" value="Genomic_DNA"/>
</dbReference>
<keyword evidence="3" id="KW-1185">Reference proteome</keyword>
<sequence>MHKRKGKKNVGWKYQSIRRLSSATPPPFPWTRKSRFVGRGQSQSPTWRHGEPERERATKKESRVLARFSSNGKE</sequence>
<feature type="compositionally biased region" description="Basic residues" evidence="1">
    <location>
        <begin position="1"/>
        <end position="10"/>
    </location>
</feature>
<feature type="region of interest" description="Disordered" evidence="1">
    <location>
        <begin position="1"/>
        <end position="74"/>
    </location>
</feature>
<reference evidence="2" key="1">
    <citation type="journal article" date="2017" name="Gigascience">
        <title>The genome draft of coconut (Cocos nucifera).</title>
        <authorList>
            <person name="Xiao Y."/>
            <person name="Xu P."/>
            <person name="Fan H."/>
            <person name="Baudouin L."/>
            <person name="Xia W."/>
            <person name="Bocs S."/>
            <person name="Xu J."/>
            <person name="Li Q."/>
            <person name="Guo A."/>
            <person name="Zhou L."/>
            <person name="Li J."/>
            <person name="Wu Y."/>
            <person name="Ma Z."/>
            <person name="Armero A."/>
            <person name="Issali A.E."/>
            <person name="Liu N."/>
            <person name="Peng M."/>
            <person name="Yang Y."/>
        </authorList>
    </citation>
    <scope>NUCLEOTIDE SEQUENCE</scope>
    <source>
        <tissue evidence="2">Spear leaf of Hainan Tall coconut</tissue>
    </source>
</reference>
<evidence type="ECO:0000313" key="2">
    <source>
        <dbReference type="EMBL" id="KAG1326311.1"/>
    </source>
</evidence>